<keyword evidence="4" id="KW-0862">Zinc</keyword>
<gene>
    <name evidence="6" type="ORF">S01H4_62257</name>
</gene>
<proteinExistence type="predicted"/>
<evidence type="ECO:0000256" key="1">
    <source>
        <dbReference type="ARBA" id="ARBA00001947"/>
    </source>
</evidence>
<dbReference type="InterPro" id="IPR051453">
    <property type="entry name" value="MBL_Glyoxalase_II"/>
</dbReference>
<protein>
    <recommendedName>
        <fullName evidence="5">Metallo-beta-lactamase domain-containing protein</fullName>
    </recommendedName>
</protein>
<organism evidence="6">
    <name type="scientific">marine sediment metagenome</name>
    <dbReference type="NCBI Taxonomy" id="412755"/>
    <lineage>
        <taxon>unclassified sequences</taxon>
        <taxon>metagenomes</taxon>
        <taxon>ecological metagenomes</taxon>
    </lineage>
</organism>
<evidence type="ECO:0000313" key="6">
    <source>
        <dbReference type="EMBL" id="GAH05647.1"/>
    </source>
</evidence>
<comment type="cofactor">
    <cofactor evidence="1">
        <name>Zn(2+)</name>
        <dbReference type="ChEBI" id="CHEBI:29105"/>
    </cofactor>
</comment>
<comment type="caution">
    <text evidence="6">The sequence shown here is derived from an EMBL/GenBank/DDBJ whole genome shotgun (WGS) entry which is preliminary data.</text>
</comment>
<keyword evidence="3" id="KW-0378">Hydrolase</keyword>
<dbReference type="InterPro" id="IPR001279">
    <property type="entry name" value="Metallo-B-lactamas"/>
</dbReference>
<dbReference type="GO" id="GO:0046872">
    <property type="term" value="F:metal ion binding"/>
    <property type="evidence" value="ECO:0007669"/>
    <property type="project" value="UniProtKB-KW"/>
</dbReference>
<feature type="non-terminal residue" evidence="6">
    <location>
        <position position="114"/>
    </location>
</feature>
<evidence type="ECO:0000259" key="5">
    <source>
        <dbReference type="Pfam" id="PF00753"/>
    </source>
</evidence>
<dbReference type="GO" id="GO:0016787">
    <property type="term" value="F:hydrolase activity"/>
    <property type="evidence" value="ECO:0007669"/>
    <property type="project" value="UniProtKB-KW"/>
</dbReference>
<dbReference type="Gene3D" id="3.60.15.10">
    <property type="entry name" value="Ribonuclease Z/Hydroxyacylglutathione hydrolase-like"/>
    <property type="match status" value="1"/>
</dbReference>
<name>X1CDG4_9ZZZZ</name>
<sequence>MIDTGSGLFPIKPVIDNLIENRELLVINTHSHFDHRGSNDEFVTVYIHENEVRIASLPFDISMLKDSSKEIVHRYSTIGFVYQPSINVEPLNEGDRFDLGNISVEVIHTPGHSI</sequence>
<reference evidence="6" key="1">
    <citation type="journal article" date="2014" name="Front. Microbiol.">
        <title>High frequency of phylogenetically diverse reductive dehalogenase-homologous genes in deep subseafloor sedimentary metagenomes.</title>
        <authorList>
            <person name="Kawai M."/>
            <person name="Futagami T."/>
            <person name="Toyoda A."/>
            <person name="Takaki Y."/>
            <person name="Nishi S."/>
            <person name="Hori S."/>
            <person name="Arai W."/>
            <person name="Tsubouchi T."/>
            <person name="Morono Y."/>
            <person name="Uchiyama I."/>
            <person name="Ito T."/>
            <person name="Fujiyama A."/>
            <person name="Inagaki F."/>
            <person name="Takami H."/>
        </authorList>
    </citation>
    <scope>NUCLEOTIDE SEQUENCE</scope>
    <source>
        <strain evidence="6">Expedition CK06-06</strain>
    </source>
</reference>
<dbReference type="Pfam" id="PF00753">
    <property type="entry name" value="Lactamase_B"/>
    <property type="match status" value="1"/>
</dbReference>
<feature type="domain" description="Metallo-beta-lactamase" evidence="5">
    <location>
        <begin position="1"/>
        <end position="113"/>
    </location>
</feature>
<evidence type="ECO:0000256" key="4">
    <source>
        <dbReference type="ARBA" id="ARBA00022833"/>
    </source>
</evidence>
<dbReference type="PANTHER" id="PTHR46233">
    <property type="entry name" value="HYDROXYACYLGLUTATHIONE HYDROLASE GLOC"/>
    <property type="match status" value="1"/>
</dbReference>
<evidence type="ECO:0000256" key="3">
    <source>
        <dbReference type="ARBA" id="ARBA00022801"/>
    </source>
</evidence>
<dbReference type="PANTHER" id="PTHR46233:SF3">
    <property type="entry name" value="HYDROXYACYLGLUTATHIONE HYDROLASE GLOC"/>
    <property type="match status" value="1"/>
</dbReference>
<evidence type="ECO:0000256" key="2">
    <source>
        <dbReference type="ARBA" id="ARBA00022723"/>
    </source>
</evidence>
<dbReference type="EMBL" id="BART01037111">
    <property type="protein sequence ID" value="GAH05647.1"/>
    <property type="molecule type" value="Genomic_DNA"/>
</dbReference>
<dbReference type="SUPFAM" id="SSF56281">
    <property type="entry name" value="Metallo-hydrolase/oxidoreductase"/>
    <property type="match status" value="1"/>
</dbReference>
<dbReference type="AlphaFoldDB" id="X1CDG4"/>
<accession>X1CDG4</accession>
<keyword evidence="2" id="KW-0479">Metal-binding</keyword>
<dbReference type="InterPro" id="IPR036866">
    <property type="entry name" value="RibonucZ/Hydroxyglut_hydro"/>
</dbReference>